<dbReference type="SUPFAM" id="SSF56059">
    <property type="entry name" value="Glutathione synthetase ATP-binding domain-like"/>
    <property type="match status" value="1"/>
</dbReference>
<name>A0ABX0H5V9_9BACT</name>
<accession>A0ABX0H5V9</accession>
<evidence type="ECO:0000313" key="2">
    <source>
        <dbReference type="EMBL" id="NHE56937.1"/>
    </source>
</evidence>
<organism evidence="2 3">
    <name type="scientific">Cyclobacterium plantarum</name>
    <dbReference type="NCBI Taxonomy" id="2716263"/>
    <lineage>
        <taxon>Bacteria</taxon>
        <taxon>Pseudomonadati</taxon>
        <taxon>Bacteroidota</taxon>
        <taxon>Cytophagia</taxon>
        <taxon>Cytophagales</taxon>
        <taxon>Cyclobacteriaceae</taxon>
        <taxon>Cyclobacterium</taxon>
    </lineage>
</organism>
<reference evidence="2 3" key="1">
    <citation type="submission" date="2020-03" db="EMBL/GenBank/DDBJ databases">
        <title>Cyclobacterium plantarum sp. nov., a marine bacterium isolated from a coastal-marine wetland.</title>
        <authorList>
            <person name="Sanchez-Porro C."/>
            <person name="Ventosa A."/>
            <person name="Amoozegar M."/>
        </authorList>
    </citation>
    <scope>NUCLEOTIDE SEQUENCE [LARGE SCALE GENOMIC DNA]</scope>
    <source>
        <strain evidence="2 3">GBPx2</strain>
    </source>
</reference>
<feature type="transmembrane region" description="Helical" evidence="1">
    <location>
        <begin position="16"/>
        <end position="33"/>
    </location>
</feature>
<evidence type="ECO:0000313" key="3">
    <source>
        <dbReference type="Proteomes" id="UP000649799"/>
    </source>
</evidence>
<dbReference type="InterPro" id="IPR004344">
    <property type="entry name" value="TTL/TTLL_fam"/>
</dbReference>
<evidence type="ECO:0000256" key="1">
    <source>
        <dbReference type="SAM" id="Phobius"/>
    </source>
</evidence>
<comment type="caution">
    <text evidence="2">The sequence shown here is derived from an EMBL/GenBank/DDBJ whole genome shotgun (WGS) entry which is preliminary data.</text>
</comment>
<protein>
    <recommendedName>
        <fullName evidence="4">ATP-grasp domain-containing protein</fullName>
    </recommendedName>
</protein>
<gene>
    <name evidence="2" type="ORF">G9Q97_08945</name>
</gene>
<dbReference type="InterPro" id="IPR013815">
    <property type="entry name" value="ATP_grasp_subdomain_1"/>
</dbReference>
<dbReference type="EMBL" id="JAANYN010000003">
    <property type="protein sequence ID" value="NHE56937.1"/>
    <property type="molecule type" value="Genomic_DNA"/>
</dbReference>
<keyword evidence="1" id="KW-0812">Transmembrane</keyword>
<dbReference type="Pfam" id="PF03133">
    <property type="entry name" value="TTL"/>
    <property type="match status" value="1"/>
</dbReference>
<proteinExistence type="predicted"/>
<dbReference type="RefSeq" id="WP_166145822.1">
    <property type="nucleotide sequence ID" value="NZ_JAANYN010000003.1"/>
</dbReference>
<dbReference type="Gene3D" id="3.30.1490.20">
    <property type="entry name" value="ATP-grasp fold, A domain"/>
    <property type="match status" value="1"/>
</dbReference>
<keyword evidence="1" id="KW-1133">Transmembrane helix</keyword>
<keyword evidence="3" id="KW-1185">Reference proteome</keyword>
<keyword evidence="1" id="KW-0472">Membrane</keyword>
<sequence length="340" mass="39481">MPKLTNFITKLLHWEFWPTWIVYFPLFFYYLWLSLKARSLFFFTTANPDMEKGGLYNCSKYKQLKHLPVELKPTTLFVKSGSRLPLIRAKLQTLDLDFPIIAKPDRGERGKGVALLKNLSQLKKYMEDSPTDFLIQEYISDPFEAGLFYYRFPDKHSGKIPSIVLKTFLSVTGDGKSTLKELIQQIPRARLVANKLLKREDVNPQEILPSGTKKLLEPIGNHNRGTEFSNGNQFANQELLYFFDALSYHLPHFHYGRFDLKAPSLEDFLKGHGIKILEVNGVNAEPAHIYDPKGKYLDAINTLFRHWKIIFLISKGNRQEGFLPATFEMALKNFREWKQN</sequence>
<dbReference type="Proteomes" id="UP000649799">
    <property type="component" value="Unassembled WGS sequence"/>
</dbReference>
<evidence type="ECO:0008006" key="4">
    <source>
        <dbReference type="Google" id="ProtNLM"/>
    </source>
</evidence>